<dbReference type="Proteomes" id="UP001279410">
    <property type="component" value="Unassembled WGS sequence"/>
</dbReference>
<keyword evidence="3" id="KW-1185">Reference proteome</keyword>
<feature type="compositionally biased region" description="Polar residues" evidence="1">
    <location>
        <begin position="218"/>
        <end position="230"/>
    </location>
</feature>
<accession>A0AAD3RFQ9</accession>
<dbReference type="GO" id="GO:0008625">
    <property type="term" value="P:extrinsic apoptotic signaling pathway via death domain receptors"/>
    <property type="evidence" value="ECO:0007669"/>
    <property type="project" value="TreeGrafter"/>
</dbReference>
<protein>
    <submittedName>
        <fullName evidence="2">Death ligand signal enhancer</fullName>
    </submittedName>
</protein>
<feature type="region of interest" description="Disordered" evidence="1">
    <location>
        <begin position="218"/>
        <end position="238"/>
    </location>
</feature>
<sequence>MWRVQGFVGRVLHRFHGSTTLRLPQNHHVEDEVINSSTVLSTSRHSSDSSSQKEQDGERRRRQRTFQFGCVELPNYTVLDAVGWGAAAVLFMQICRRIHSQFSSGTEPSLTPGALTAPSSLQKCGYRVLLEILSRRNVLPRGGSVLCLQGVPERQNQDQTETQSSSSSSSTAGDAALHSSSEHLTADSAISDHQRAHLNQDLPIPDLEESLLSASCPLQNDANQDNTETTDANDKDLLSDEERLTGATLNLRHVGDSSVPVILNIIGIESAKSEDYKEAFTCFLAAAQQGYSKAQFNVGVCYEKGRGVGKDREKALYYYQQAAAGGHAQAQYRYAKLLLNSGGQQSLEVLDTVINLLEQAAAAGLTKAQVCLASVYSQESVRDWSKSVQYLKMAAESGDDAALLFLGQCYESGLGVQQNLRIAIEFYRRAAQAGNSQAKSLLTPPNDTDRKAQDAVLRSIRSAPCFFLANRQLQQPLSSLASRADPSAAHPATLPLLPHSWSTGNLEAPSPLSATPLHILPHSAEGGTCRWIVGIG</sequence>
<dbReference type="PANTHER" id="PTHR45011">
    <property type="entry name" value="DAP3-BINDING CELL DEATH ENHANCER 1"/>
    <property type="match status" value="1"/>
</dbReference>
<name>A0AAD3RFQ9_LATJO</name>
<evidence type="ECO:0000313" key="3">
    <source>
        <dbReference type="Proteomes" id="UP001279410"/>
    </source>
</evidence>
<dbReference type="InterPro" id="IPR011990">
    <property type="entry name" value="TPR-like_helical_dom_sf"/>
</dbReference>
<feature type="compositionally biased region" description="Basic and acidic residues" evidence="1">
    <location>
        <begin position="45"/>
        <end position="59"/>
    </location>
</feature>
<feature type="region of interest" description="Disordered" evidence="1">
    <location>
        <begin position="150"/>
        <end position="186"/>
    </location>
</feature>
<evidence type="ECO:0000256" key="1">
    <source>
        <dbReference type="SAM" id="MobiDB-lite"/>
    </source>
</evidence>
<dbReference type="Gene3D" id="1.25.40.10">
    <property type="entry name" value="Tetratricopeptide repeat domain"/>
    <property type="match status" value="1"/>
</dbReference>
<dbReference type="AlphaFoldDB" id="A0AAD3RFQ9"/>
<dbReference type="InterPro" id="IPR006597">
    <property type="entry name" value="Sel1-like"/>
</dbReference>
<evidence type="ECO:0000313" key="2">
    <source>
        <dbReference type="EMBL" id="GLD67323.1"/>
    </source>
</evidence>
<dbReference type="SMART" id="SM00671">
    <property type="entry name" value="SEL1"/>
    <property type="match status" value="4"/>
</dbReference>
<gene>
    <name evidence="2" type="ORF">AKAME5_001867700</name>
</gene>
<dbReference type="SUPFAM" id="SSF81901">
    <property type="entry name" value="HCP-like"/>
    <property type="match status" value="1"/>
</dbReference>
<dbReference type="Pfam" id="PF08238">
    <property type="entry name" value="Sel1"/>
    <property type="match status" value="4"/>
</dbReference>
<dbReference type="EMBL" id="BRZM01000109">
    <property type="protein sequence ID" value="GLD67323.1"/>
    <property type="molecule type" value="Genomic_DNA"/>
</dbReference>
<reference evidence="2" key="1">
    <citation type="submission" date="2022-08" db="EMBL/GenBank/DDBJ databases">
        <title>Genome sequencing of akame (Lates japonicus).</title>
        <authorList>
            <person name="Hashiguchi Y."/>
            <person name="Takahashi H."/>
        </authorList>
    </citation>
    <scope>NUCLEOTIDE SEQUENCE</scope>
    <source>
        <strain evidence="2">Kochi</strain>
    </source>
</reference>
<dbReference type="PANTHER" id="PTHR45011:SF1">
    <property type="entry name" value="DAP3-BINDING CELL DEATH ENHANCER 1"/>
    <property type="match status" value="1"/>
</dbReference>
<dbReference type="GO" id="GO:0005739">
    <property type="term" value="C:mitochondrion"/>
    <property type="evidence" value="ECO:0007669"/>
    <property type="project" value="TreeGrafter"/>
</dbReference>
<comment type="caution">
    <text evidence="2">The sequence shown here is derived from an EMBL/GenBank/DDBJ whole genome shotgun (WGS) entry which is preliminary data.</text>
</comment>
<organism evidence="2 3">
    <name type="scientific">Lates japonicus</name>
    <name type="common">Japanese lates</name>
    <dbReference type="NCBI Taxonomy" id="270547"/>
    <lineage>
        <taxon>Eukaryota</taxon>
        <taxon>Metazoa</taxon>
        <taxon>Chordata</taxon>
        <taxon>Craniata</taxon>
        <taxon>Vertebrata</taxon>
        <taxon>Euteleostomi</taxon>
        <taxon>Actinopterygii</taxon>
        <taxon>Neopterygii</taxon>
        <taxon>Teleostei</taxon>
        <taxon>Neoteleostei</taxon>
        <taxon>Acanthomorphata</taxon>
        <taxon>Carangaria</taxon>
        <taxon>Carangaria incertae sedis</taxon>
        <taxon>Centropomidae</taxon>
        <taxon>Lates</taxon>
    </lineage>
</organism>
<dbReference type="InterPro" id="IPR052748">
    <property type="entry name" value="ISR_Activator"/>
</dbReference>
<proteinExistence type="predicted"/>
<feature type="region of interest" description="Disordered" evidence="1">
    <location>
        <begin position="38"/>
        <end position="61"/>
    </location>
</feature>